<keyword evidence="7" id="KW-1185">Reference proteome</keyword>
<accession>A0ABT7NLZ9</accession>
<dbReference type="PANTHER" id="PTHR43280">
    <property type="entry name" value="ARAC-FAMILY TRANSCRIPTIONAL REGULATOR"/>
    <property type="match status" value="1"/>
</dbReference>
<reference evidence="6" key="1">
    <citation type="submission" date="2020-06" db="EMBL/GenBank/DDBJ databases">
        <authorList>
            <person name="Dong N."/>
        </authorList>
    </citation>
    <scope>NUCLEOTIDE SEQUENCE</scope>
    <source>
        <strain evidence="6">R1692</strain>
    </source>
</reference>
<feature type="transmembrane region" description="Helical" evidence="4">
    <location>
        <begin position="32"/>
        <end position="53"/>
    </location>
</feature>
<dbReference type="PROSITE" id="PS01124">
    <property type="entry name" value="HTH_ARAC_FAMILY_2"/>
    <property type="match status" value="1"/>
</dbReference>
<gene>
    <name evidence="6" type="ORF">HX018_08535</name>
</gene>
<protein>
    <submittedName>
        <fullName evidence="6">Helix-turn-helix domain-containing protein</fullName>
    </submittedName>
</protein>
<keyword evidence="4" id="KW-0472">Membrane</keyword>
<comment type="caution">
    <text evidence="6">The sequence shown here is derived from an EMBL/GenBank/DDBJ whole genome shotgun (WGS) entry which is preliminary data.</text>
</comment>
<reference evidence="6" key="2">
    <citation type="journal article" date="2022" name="Sci. Total Environ.">
        <title>Prevalence, transmission, and molecular epidemiology of tet(X)-positive bacteria among humans, animals, and environmental niches in China: An epidemiological, and genomic-based study.</title>
        <authorList>
            <person name="Dong N."/>
            <person name="Zeng Y."/>
            <person name="Cai C."/>
            <person name="Sun C."/>
            <person name="Lu J."/>
            <person name="Liu C."/>
            <person name="Zhou H."/>
            <person name="Sun Q."/>
            <person name="Shu L."/>
            <person name="Wang H."/>
            <person name="Wang Y."/>
            <person name="Wang S."/>
            <person name="Wu C."/>
            <person name="Chan E.W."/>
            <person name="Chen G."/>
            <person name="Shen Z."/>
            <person name="Chen S."/>
            <person name="Zhang R."/>
        </authorList>
    </citation>
    <scope>NUCLEOTIDE SEQUENCE</scope>
    <source>
        <strain evidence="6">R1692</strain>
    </source>
</reference>
<keyword evidence="4" id="KW-0812">Transmembrane</keyword>
<feature type="transmembrane region" description="Helical" evidence="4">
    <location>
        <begin position="194"/>
        <end position="215"/>
    </location>
</feature>
<sequence length="370" mass="42702">MGPYLLLVTAQIVVFCFFFSKTLKRKENKDQILFIILFCCSLGLISKLIIQFSNLPVNFEYGISSTIGFSTFAFLYIKHIFTEKPIRRIELIVFSIPFFSTAIIFLIELLFNKEIANHPGLAKLIDIYVLNFRRFTIVACFLGDIYLLVKYWDSVKKRVRSNEIGLALSFICYNFLLCFLISSSLLFKPFDYQVILYLGLASSSIIVLLIVYFNFINTYKDYLGLSVQSAGKLSRALVKTNDEKYQKNSAKIEGLKPLVAQIDELMKRDKPFLNPEYALSDLANSLAISNHDLSIILNNLMNTTFYQYINSRRVSYFIAHSQRIVQEDQNILNLAYESGFHSKSTFNKYFKMETGQSPSEFLKEKIKQIS</sequence>
<evidence type="ECO:0000256" key="3">
    <source>
        <dbReference type="ARBA" id="ARBA00023163"/>
    </source>
</evidence>
<keyword evidence="4" id="KW-1133">Transmembrane helix</keyword>
<organism evidence="6 7">
    <name type="scientific">Sphingobacterium hotanense</name>
    <dbReference type="NCBI Taxonomy" id="649196"/>
    <lineage>
        <taxon>Bacteria</taxon>
        <taxon>Pseudomonadati</taxon>
        <taxon>Bacteroidota</taxon>
        <taxon>Sphingobacteriia</taxon>
        <taxon>Sphingobacteriales</taxon>
        <taxon>Sphingobacteriaceae</taxon>
        <taxon>Sphingobacterium</taxon>
    </lineage>
</organism>
<evidence type="ECO:0000256" key="4">
    <source>
        <dbReference type="SAM" id="Phobius"/>
    </source>
</evidence>
<dbReference type="PANTHER" id="PTHR43280:SF29">
    <property type="entry name" value="ARAC-FAMILY TRANSCRIPTIONAL REGULATOR"/>
    <property type="match status" value="1"/>
</dbReference>
<dbReference type="Proteomes" id="UP001170954">
    <property type="component" value="Unassembled WGS sequence"/>
</dbReference>
<evidence type="ECO:0000313" key="6">
    <source>
        <dbReference type="EMBL" id="MDM1048281.1"/>
    </source>
</evidence>
<dbReference type="EMBL" id="JACAGK010000019">
    <property type="protein sequence ID" value="MDM1048281.1"/>
    <property type="molecule type" value="Genomic_DNA"/>
</dbReference>
<dbReference type="Gene3D" id="1.10.10.60">
    <property type="entry name" value="Homeodomain-like"/>
    <property type="match status" value="1"/>
</dbReference>
<evidence type="ECO:0000256" key="2">
    <source>
        <dbReference type="ARBA" id="ARBA00023125"/>
    </source>
</evidence>
<dbReference type="SMART" id="SM00342">
    <property type="entry name" value="HTH_ARAC"/>
    <property type="match status" value="1"/>
</dbReference>
<dbReference type="SUPFAM" id="SSF46689">
    <property type="entry name" value="Homeodomain-like"/>
    <property type="match status" value="1"/>
</dbReference>
<keyword evidence="1" id="KW-0805">Transcription regulation</keyword>
<feature type="transmembrane region" description="Helical" evidence="4">
    <location>
        <begin position="131"/>
        <end position="152"/>
    </location>
</feature>
<dbReference type="Pfam" id="PF12833">
    <property type="entry name" value="HTH_18"/>
    <property type="match status" value="1"/>
</dbReference>
<feature type="domain" description="HTH araC/xylS-type" evidence="5">
    <location>
        <begin position="256"/>
        <end position="364"/>
    </location>
</feature>
<feature type="transmembrane region" description="Helical" evidence="4">
    <location>
        <begin position="59"/>
        <end position="77"/>
    </location>
</feature>
<dbReference type="RefSeq" id="WP_286651128.1">
    <property type="nucleotide sequence ID" value="NZ_JACAGK010000019.1"/>
</dbReference>
<keyword evidence="2" id="KW-0238">DNA-binding</keyword>
<evidence type="ECO:0000259" key="5">
    <source>
        <dbReference type="PROSITE" id="PS01124"/>
    </source>
</evidence>
<dbReference type="InterPro" id="IPR018060">
    <property type="entry name" value="HTH_AraC"/>
</dbReference>
<evidence type="ECO:0000256" key="1">
    <source>
        <dbReference type="ARBA" id="ARBA00023015"/>
    </source>
</evidence>
<feature type="transmembrane region" description="Helical" evidence="4">
    <location>
        <begin position="164"/>
        <end position="182"/>
    </location>
</feature>
<name>A0ABT7NLZ9_9SPHI</name>
<dbReference type="InterPro" id="IPR009057">
    <property type="entry name" value="Homeodomain-like_sf"/>
</dbReference>
<feature type="transmembrane region" description="Helical" evidence="4">
    <location>
        <begin position="6"/>
        <end position="23"/>
    </location>
</feature>
<evidence type="ECO:0000313" key="7">
    <source>
        <dbReference type="Proteomes" id="UP001170954"/>
    </source>
</evidence>
<feature type="transmembrane region" description="Helical" evidence="4">
    <location>
        <begin position="89"/>
        <end position="111"/>
    </location>
</feature>
<proteinExistence type="predicted"/>
<keyword evidence="3" id="KW-0804">Transcription</keyword>